<keyword evidence="4" id="KW-0479">Metal-binding</keyword>
<keyword evidence="5" id="KW-0547">Nucleotide-binding</keyword>
<evidence type="ECO:0000256" key="8">
    <source>
        <dbReference type="ARBA" id="ARBA00022842"/>
    </source>
</evidence>
<protein>
    <submittedName>
        <fullName evidence="13">Lipid kinase YegS</fullName>
    </submittedName>
</protein>
<evidence type="ECO:0000313" key="13">
    <source>
        <dbReference type="EMBL" id="SFK91869.1"/>
    </source>
</evidence>
<sequence length="297" mass="31653">MCAKSLLLLNRKSAVRSDVRSIVKSLQKEFELDVWVPWSGKQTRKLIKQAIKGGTTRVIGAGGDGTVNAVANAILRMGVADSVDMGLVPLGTANDFARAFGDDGSDPESSLRRAITGESKAIDLGRINGEVFVNVASGGYGAMITATTDVEIKRRLGGIAYTLTGISRLSELAPTKAKVTLDDGEVRDLDLTIMAIGNSRFAGGGFDVTPLADVSDGKLDFAMLAPPGLVEGQPDLISIFERDDPTEAFMFRAQFEKALIETNTPYHINLDGEPMVDTRFEVDILPGALRLVPPGKG</sequence>
<dbReference type="EMBL" id="FOSZ01000003">
    <property type="protein sequence ID" value="SFK91869.1"/>
    <property type="molecule type" value="Genomic_DNA"/>
</dbReference>
<evidence type="ECO:0000313" key="14">
    <source>
        <dbReference type="Proteomes" id="UP000198851"/>
    </source>
</evidence>
<evidence type="ECO:0000256" key="5">
    <source>
        <dbReference type="ARBA" id="ARBA00022741"/>
    </source>
</evidence>
<keyword evidence="10" id="KW-0594">Phospholipid biosynthesis</keyword>
<evidence type="ECO:0000256" key="6">
    <source>
        <dbReference type="ARBA" id="ARBA00022777"/>
    </source>
</evidence>
<evidence type="ECO:0000256" key="10">
    <source>
        <dbReference type="ARBA" id="ARBA00023209"/>
    </source>
</evidence>
<dbReference type="Pfam" id="PF19279">
    <property type="entry name" value="YegS_C"/>
    <property type="match status" value="1"/>
</dbReference>
<evidence type="ECO:0000256" key="9">
    <source>
        <dbReference type="ARBA" id="ARBA00023098"/>
    </source>
</evidence>
<evidence type="ECO:0000256" key="3">
    <source>
        <dbReference type="ARBA" id="ARBA00022679"/>
    </source>
</evidence>
<gene>
    <name evidence="13" type="ORF">SAMN04488036_103116</name>
</gene>
<evidence type="ECO:0000259" key="12">
    <source>
        <dbReference type="PROSITE" id="PS50146"/>
    </source>
</evidence>
<dbReference type="InterPro" id="IPR001206">
    <property type="entry name" value="Diacylglycerol_kinase_cat_dom"/>
</dbReference>
<dbReference type="InterPro" id="IPR050187">
    <property type="entry name" value="Lipid_Phosphate_FormReg"/>
</dbReference>
<evidence type="ECO:0000256" key="4">
    <source>
        <dbReference type="ARBA" id="ARBA00022723"/>
    </source>
</evidence>
<keyword evidence="6 13" id="KW-0418">Kinase</keyword>
<keyword evidence="11" id="KW-1208">Phospholipid metabolism</keyword>
<dbReference type="GO" id="GO:0005524">
    <property type="term" value="F:ATP binding"/>
    <property type="evidence" value="ECO:0007669"/>
    <property type="project" value="UniProtKB-KW"/>
</dbReference>
<keyword evidence="14" id="KW-1185">Reference proteome</keyword>
<dbReference type="InterPro" id="IPR045540">
    <property type="entry name" value="YegS/DAGK_C"/>
</dbReference>
<keyword evidence="9" id="KW-0443">Lipid metabolism</keyword>
<dbReference type="PANTHER" id="PTHR12358:SF106">
    <property type="entry name" value="LIPID KINASE YEGS"/>
    <property type="match status" value="1"/>
</dbReference>
<evidence type="ECO:0000256" key="1">
    <source>
        <dbReference type="ARBA" id="ARBA00001946"/>
    </source>
</evidence>
<dbReference type="SMART" id="SM00046">
    <property type="entry name" value="DAGKc"/>
    <property type="match status" value="1"/>
</dbReference>
<dbReference type="Gene3D" id="3.40.50.10330">
    <property type="entry name" value="Probable inorganic polyphosphate/atp-NAD kinase, domain 1"/>
    <property type="match status" value="1"/>
</dbReference>
<dbReference type="InterPro" id="IPR005218">
    <property type="entry name" value="Diacylglycerol/lipid_kinase"/>
</dbReference>
<dbReference type="GO" id="GO:0016301">
    <property type="term" value="F:kinase activity"/>
    <property type="evidence" value="ECO:0007669"/>
    <property type="project" value="UniProtKB-KW"/>
</dbReference>
<dbReference type="Proteomes" id="UP000198851">
    <property type="component" value="Unassembled WGS sequence"/>
</dbReference>
<dbReference type="Gene3D" id="2.60.200.40">
    <property type="match status" value="1"/>
</dbReference>
<name>A0A1I4DG36_9RHOB</name>
<comment type="cofactor">
    <cofactor evidence="1">
        <name>Mg(2+)</name>
        <dbReference type="ChEBI" id="CHEBI:18420"/>
    </cofactor>
</comment>
<feature type="domain" description="DAGKc" evidence="12">
    <location>
        <begin position="1"/>
        <end position="131"/>
    </location>
</feature>
<dbReference type="STRING" id="1280847.SAMN04488036_103116"/>
<dbReference type="Pfam" id="PF00781">
    <property type="entry name" value="DAGK_cat"/>
    <property type="match status" value="1"/>
</dbReference>
<evidence type="ECO:0000256" key="11">
    <source>
        <dbReference type="ARBA" id="ARBA00023264"/>
    </source>
</evidence>
<dbReference type="NCBIfam" id="TIGR00147">
    <property type="entry name" value="YegS/Rv2252/BmrU family lipid kinase"/>
    <property type="match status" value="1"/>
</dbReference>
<dbReference type="GO" id="GO:0005886">
    <property type="term" value="C:plasma membrane"/>
    <property type="evidence" value="ECO:0007669"/>
    <property type="project" value="TreeGrafter"/>
</dbReference>
<evidence type="ECO:0000256" key="7">
    <source>
        <dbReference type="ARBA" id="ARBA00022840"/>
    </source>
</evidence>
<dbReference type="PANTHER" id="PTHR12358">
    <property type="entry name" value="SPHINGOSINE KINASE"/>
    <property type="match status" value="1"/>
</dbReference>
<keyword evidence="7" id="KW-0067">ATP-binding</keyword>
<keyword evidence="2" id="KW-0444">Lipid biosynthesis</keyword>
<dbReference type="GO" id="GO:0008654">
    <property type="term" value="P:phospholipid biosynthetic process"/>
    <property type="evidence" value="ECO:0007669"/>
    <property type="project" value="UniProtKB-KW"/>
</dbReference>
<keyword evidence="3" id="KW-0808">Transferase</keyword>
<organism evidence="13 14">
    <name type="scientific">Shimia haliotis</name>
    <dbReference type="NCBI Taxonomy" id="1280847"/>
    <lineage>
        <taxon>Bacteria</taxon>
        <taxon>Pseudomonadati</taxon>
        <taxon>Pseudomonadota</taxon>
        <taxon>Alphaproteobacteria</taxon>
        <taxon>Rhodobacterales</taxon>
        <taxon>Roseobacteraceae</taxon>
    </lineage>
</organism>
<proteinExistence type="predicted"/>
<accession>A0A1I4DG36</accession>
<dbReference type="InterPro" id="IPR017438">
    <property type="entry name" value="ATP-NAD_kinase_N"/>
</dbReference>
<dbReference type="InterPro" id="IPR016064">
    <property type="entry name" value="NAD/diacylglycerol_kinase_sf"/>
</dbReference>
<evidence type="ECO:0000256" key="2">
    <source>
        <dbReference type="ARBA" id="ARBA00022516"/>
    </source>
</evidence>
<dbReference type="GO" id="GO:0046872">
    <property type="term" value="F:metal ion binding"/>
    <property type="evidence" value="ECO:0007669"/>
    <property type="project" value="UniProtKB-KW"/>
</dbReference>
<dbReference type="AlphaFoldDB" id="A0A1I4DG36"/>
<reference evidence="14" key="1">
    <citation type="submission" date="2016-10" db="EMBL/GenBank/DDBJ databases">
        <authorList>
            <person name="Varghese N."/>
            <person name="Submissions S."/>
        </authorList>
    </citation>
    <scope>NUCLEOTIDE SEQUENCE [LARGE SCALE GENOMIC DNA]</scope>
    <source>
        <strain evidence="14">DSM 28453</strain>
    </source>
</reference>
<dbReference type="PROSITE" id="PS50146">
    <property type="entry name" value="DAGK"/>
    <property type="match status" value="1"/>
</dbReference>
<dbReference type="SUPFAM" id="SSF111331">
    <property type="entry name" value="NAD kinase/diacylglycerol kinase-like"/>
    <property type="match status" value="1"/>
</dbReference>
<keyword evidence="8" id="KW-0460">Magnesium</keyword>